<dbReference type="EMBL" id="ML979136">
    <property type="protein sequence ID" value="KAF1915563.1"/>
    <property type="molecule type" value="Genomic_DNA"/>
</dbReference>
<accession>A0A6A5QJD1</accession>
<keyword evidence="2" id="KW-1185">Reference proteome</keyword>
<name>A0A6A5QJD1_AMPQU</name>
<evidence type="ECO:0000313" key="1">
    <source>
        <dbReference type="EMBL" id="KAF1915563.1"/>
    </source>
</evidence>
<protein>
    <submittedName>
        <fullName evidence="1">Uncharacterized protein</fullName>
    </submittedName>
</protein>
<dbReference type="AlphaFoldDB" id="A0A6A5QJD1"/>
<reference evidence="1" key="1">
    <citation type="journal article" date="2020" name="Stud. Mycol.">
        <title>101 Dothideomycetes genomes: a test case for predicting lifestyles and emergence of pathogens.</title>
        <authorList>
            <person name="Haridas S."/>
            <person name="Albert R."/>
            <person name="Binder M."/>
            <person name="Bloem J."/>
            <person name="Labutti K."/>
            <person name="Salamov A."/>
            <person name="Andreopoulos B."/>
            <person name="Baker S."/>
            <person name="Barry K."/>
            <person name="Bills G."/>
            <person name="Bluhm B."/>
            <person name="Cannon C."/>
            <person name="Castanera R."/>
            <person name="Culley D."/>
            <person name="Daum C."/>
            <person name="Ezra D."/>
            <person name="Gonzalez J."/>
            <person name="Henrissat B."/>
            <person name="Kuo A."/>
            <person name="Liang C."/>
            <person name="Lipzen A."/>
            <person name="Lutzoni F."/>
            <person name="Magnuson J."/>
            <person name="Mondo S."/>
            <person name="Nolan M."/>
            <person name="Ohm R."/>
            <person name="Pangilinan J."/>
            <person name="Park H.-J."/>
            <person name="Ramirez L."/>
            <person name="Alfaro M."/>
            <person name="Sun H."/>
            <person name="Tritt A."/>
            <person name="Yoshinaga Y."/>
            <person name="Zwiers L.-H."/>
            <person name="Turgeon B."/>
            <person name="Goodwin S."/>
            <person name="Spatafora J."/>
            <person name="Crous P."/>
            <person name="Grigoriev I."/>
        </authorList>
    </citation>
    <scope>NUCLEOTIDE SEQUENCE</scope>
    <source>
        <strain evidence="1">HMLAC05119</strain>
    </source>
</reference>
<dbReference type="Proteomes" id="UP000800096">
    <property type="component" value="Unassembled WGS sequence"/>
</dbReference>
<proteinExistence type="predicted"/>
<gene>
    <name evidence="1" type="ORF">BDU57DRAFT_577292</name>
</gene>
<evidence type="ECO:0000313" key="2">
    <source>
        <dbReference type="Proteomes" id="UP000800096"/>
    </source>
</evidence>
<sequence>MFSLVRNLLPHTLLGQEMNICCQPFRETRLKSQHTKTIDLETSNGTSAPQYLQGEYQIDCIYTTAITKYVPKQRRKICTPGLVTHKCGLLPLPPTTEGLGGLRPKITIESDSYWK</sequence>
<organism evidence="1 2">
    <name type="scientific">Ampelomyces quisqualis</name>
    <name type="common">Powdery mildew agent</name>
    <dbReference type="NCBI Taxonomy" id="50730"/>
    <lineage>
        <taxon>Eukaryota</taxon>
        <taxon>Fungi</taxon>
        <taxon>Dikarya</taxon>
        <taxon>Ascomycota</taxon>
        <taxon>Pezizomycotina</taxon>
        <taxon>Dothideomycetes</taxon>
        <taxon>Pleosporomycetidae</taxon>
        <taxon>Pleosporales</taxon>
        <taxon>Pleosporineae</taxon>
        <taxon>Phaeosphaeriaceae</taxon>
        <taxon>Ampelomyces</taxon>
    </lineage>
</organism>